<dbReference type="Pfam" id="PF13365">
    <property type="entry name" value="Trypsin_2"/>
    <property type="match status" value="1"/>
</dbReference>
<accession>A0A1G2DLZ5</accession>
<keyword evidence="3" id="KW-0472">Membrane</keyword>
<feature type="transmembrane region" description="Helical" evidence="3">
    <location>
        <begin position="12"/>
        <end position="34"/>
    </location>
</feature>
<evidence type="ECO:0000256" key="3">
    <source>
        <dbReference type="SAM" id="Phobius"/>
    </source>
</evidence>
<dbReference type="SUPFAM" id="SSF50494">
    <property type="entry name" value="Trypsin-like serine proteases"/>
    <property type="match status" value="1"/>
</dbReference>
<dbReference type="EMBL" id="MHLP01000002">
    <property type="protein sequence ID" value="OGZ13848.1"/>
    <property type="molecule type" value="Genomic_DNA"/>
</dbReference>
<reference evidence="4 5" key="1">
    <citation type="journal article" date="2016" name="Nat. Commun.">
        <title>Thousands of microbial genomes shed light on interconnected biogeochemical processes in an aquifer system.</title>
        <authorList>
            <person name="Anantharaman K."/>
            <person name="Brown C.T."/>
            <person name="Hug L.A."/>
            <person name="Sharon I."/>
            <person name="Castelle C.J."/>
            <person name="Probst A.J."/>
            <person name="Thomas B.C."/>
            <person name="Singh A."/>
            <person name="Wilkins M.J."/>
            <person name="Karaoz U."/>
            <person name="Brodie E.L."/>
            <person name="Williams K.H."/>
            <person name="Hubbard S.S."/>
            <person name="Banfield J.F."/>
        </authorList>
    </citation>
    <scope>NUCLEOTIDE SEQUENCE [LARGE SCALE GENOMIC DNA]</scope>
</reference>
<keyword evidence="3" id="KW-0812">Transmembrane</keyword>
<dbReference type="InterPro" id="IPR043504">
    <property type="entry name" value="Peptidase_S1_PA_chymotrypsin"/>
</dbReference>
<feature type="coiled-coil region" evidence="1">
    <location>
        <begin position="49"/>
        <end position="89"/>
    </location>
</feature>
<protein>
    <recommendedName>
        <fullName evidence="6">Serine protease</fullName>
    </recommendedName>
</protein>
<feature type="compositionally biased region" description="Polar residues" evidence="2">
    <location>
        <begin position="105"/>
        <end position="116"/>
    </location>
</feature>
<sequence length="330" mass="35992">MIRNQFKKGFIQIPIIIAIIAGVLAVGGGGYFGVNQYQKFQQEKVSARLKAQELSKIQHEKEVEAEEERKKQDSEIAKLKGEVVALKTRKPEIVKGTIAPHDYDNPSNTPSSGDTTSIIKQWRPRVAFIDCKIIFEGNNMGEQSGSGYLLGYDSQNGDIIILTNNHVMDVPIHNLYGEPLGITARPTSCDIKIPGDTQFATVYKEDSPFGVSDKEDWALITVKDPTPFMTKTIKNTSGDNCKSKSELGEKVLILGYPGIGDQNDVTATDGIISGYDGNYYITSAKIEHGNSGGVAISLKNNCYLGIPTFVVTGSLESLARILNVNAVFPN</sequence>
<evidence type="ECO:0000313" key="4">
    <source>
        <dbReference type="EMBL" id="OGZ13848.1"/>
    </source>
</evidence>
<evidence type="ECO:0000256" key="2">
    <source>
        <dbReference type="SAM" id="MobiDB-lite"/>
    </source>
</evidence>
<evidence type="ECO:0008006" key="6">
    <source>
        <dbReference type="Google" id="ProtNLM"/>
    </source>
</evidence>
<comment type="caution">
    <text evidence="4">The sequence shown here is derived from an EMBL/GenBank/DDBJ whole genome shotgun (WGS) entry which is preliminary data.</text>
</comment>
<keyword evidence="1" id="KW-0175">Coiled coil</keyword>
<dbReference type="Gene3D" id="2.40.10.10">
    <property type="entry name" value="Trypsin-like serine proteases"/>
    <property type="match status" value="2"/>
</dbReference>
<dbReference type="Proteomes" id="UP000178534">
    <property type="component" value="Unassembled WGS sequence"/>
</dbReference>
<evidence type="ECO:0000256" key="1">
    <source>
        <dbReference type="SAM" id="Coils"/>
    </source>
</evidence>
<organism evidence="4 5">
    <name type="scientific">Candidatus Lloydbacteria bacterium RIFCSPLOWO2_01_FULL_50_20</name>
    <dbReference type="NCBI Taxonomy" id="1798665"/>
    <lineage>
        <taxon>Bacteria</taxon>
        <taxon>Candidatus Lloydiibacteriota</taxon>
    </lineage>
</organism>
<dbReference type="InterPro" id="IPR009003">
    <property type="entry name" value="Peptidase_S1_PA"/>
</dbReference>
<keyword evidence="3" id="KW-1133">Transmembrane helix</keyword>
<dbReference type="STRING" id="1798665.A2942_02830"/>
<evidence type="ECO:0000313" key="5">
    <source>
        <dbReference type="Proteomes" id="UP000178534"/>
    </source>
</evidence>
<name>A0A1G2DLZ5_9BACT</name>
<gene>
    <name evidence="4" type="ORF">A2942_02830</name>
</gene>
<proteinExistence type="predicted"/>
<dbReference type="AlphaFoldDB" id="A0A1G2DLZ5"/>
<feature type="region of interest" description="Disordered" evidence="2">
    <location>
        <begin position="97"/>
        <end position="116"/>
    </location>
</feature>